<evidence type="ECO:0000313" key="3">
    <source>
        <dbReference type="EMBL" id="NHL00494.1"/>
    </source>
</evidence>
<evidence type="ECO:0000256" key="2">
    <source>
        <dbReference type="SAM" id="SignalP"/>
    </source>
</evidence>
<reference evidence="3 4" key="1">
    <citation type="submission" date="2020-03" db="EMBL/GenBank/DDBJ databases">
        <title>Rubrivivax benzoatilyticus JA2 (sequenced after 10 years sub-culturing).</title>
        <authorList>
            <person name="Gupta D."/>
            <person name="Chintalapati S."/>
            <person name="Chintalapati V.R."/>
        </authorList>
    </citation>
    <scope>NUCLEOTIDE SEQUENCE [LARGE SCALE GENOMIC DNA]</scope>
    <source>
        <strain evidence="3 4">JA2-Mal</strain>
    </source>
</reference>
<feature type="signal peptide" evidence="2">
    <location>
        <begin position="1"/>
        <end position="21"/>
    </location>
</feature>
<dbReference type="EMBL" id="JAAOCD010000016">
    <property type="protein sequence ID" value="NHL00494.1"/>
    <property type="molecule type" value="Genomic_DNA"/>
</dbReference>
<comment type="caution">
    <text evidence="3">The sequence shown here is derived from an EMBL/GenBank/DDBJ whole genome shotgun (WGS) entry which is preliminary data.</text>
</comment>
<sequence>MKKAILALALVCIEASAQVPAVPSNVTSVQTIGYWRHDGQSGTYRVITTREGWEHVWSRVFIEWLPEPASRDATPTPSQSVELLPRDPGTSVIDATARRTKSDAIEVRLVARSDQMTGARAEVFRFLATDPGVIKPVGAEPR</sequence>
<keyword evidence="2" id="KW-0732">Signal</keyword>
<gene>
    <name evidence="3" type="ORF">G7087_19120</name>
</gene>
<proteinExistence type="predicted"/>
<evidence type="ECO:0000256" key="1">
    <source>
        <dbReference type="SAM" id="MobiDB-lite"/>
    </source>
</evidence>
<feature type="region of interest" description="Disordered" evidence="1">
    <location>
        <begin position="69"/>
        <end position="89"/>
    </location>
</feature>
<dbReference type="Proteomes" id="UP000802098">
    <property type="component" value="Unassembled WGS sequence"/>
</dbReference>
<evidence type="ECO:0008006" key="5">
    <source>
        <dbReference type="Google" id="ProtNLM"/>
    </source>
</evidence>
<organism evidence="3 4">
    <name type="scientific">Rubrivivax benzoatilyticus</name>
    <dbReference type="NCBI Taxonomy" id="316997"/>
    <lineage>
        <taxon>Bacteria</taxon>
        <taxon>Pseudomonadati</taxon>
        <taxon>Pseudomonadota</taxon>
        <taxon>Betaproteobacteria</taxon>
        <taxon>Burkholderiales</taxon>
        <taxon>Sphaerotilaceae</taxon>
        <taxon>Rubrivivax</taxon>
    </lineage>
</organism>
<keyword evidence="4" id="KW-1185">Reference proteome</keyword>
<feature type="chain" id="PRO_5045302654" description="Curli production assembly/transport component CsgE" evidence="2">
    <location>
        <begin position="22"/>
        <end position="142"/>
    </location>
</feature>
<name>A0ABX0HZR3_9BURK</name>
<dbReference type="RefSeq" id="WP_009855929.1">
    <property type="nucleotide sequence ID" value="NZ_JAAOCD010000016.1"/>
</dbReference>
<evidence type="ECO:0000313" key="4">
    <source>
        <dbReference type="Proteomes" id="UP000802098"/>
    </source>
</evidence>
<protein>
    <recommendedName>
        <fullName evidence="5">Curli production assembly/transport component CsgE</fullName>
    </recommendedName>
</protein>
<accession>A0ABX0HZR3</accession>